<dbReference type="AlphaFoldDB" id="A0A815B4J7"/>
<evidence type="ECO:0000313" key="1">
    <source>
        <dbReference type="EMBL" id="CAF1265272.1"/>
    </source>
</evidence>
<evidence type="ECO:0000313" key="2">
    <source>
        <dbReference type="Proteomes" id="UP000663834"/>
    </source>
</evidence>
<protein>
    <submittedName>
        <fullName evidence="1">Uncharacterized protein</fullName>
    </submittedName>
</protein>
<sequence>MATSSSRNTSQEVTVDAGDQRSVKLVYDTWTPRPHFVVVQYRPQQNASPEEFEATYKLVGSFLAAKPEYNKEAILSFHRGKWYQQNTGHWHAHLCVPMVPYMNAAKTQISPTNNKEWDNARTVEDGMRAWDRKKREQYKKYQLGCVNKKYARNSSAESYSLSNLDANSNEFKLAWISSAPRIGVIALNPDNTTLASLYNFMSEVRVKATAALNRHDPTFNDFGCHLCLYVSGKTSDTKVTSRSGQVLRETGDLTENTNLVGYIQMDESQYAQWLPTAIREQWLTQFADSEHFVST</sequence>
<comment type="caution">
    <text evidence="1">The sequence shown here is derived from an EMBL/GenBank/DDBJ whole genome shotgun (WGS) entry which is preliminary data.</text>
</comment>
<gene>
    <name evidence="1" type="ORF">KQP761_LOCUS3016</name>
</gene>
<dbReference type="EMBL" id="CAJNOW010000185">
    <property type="protein sequence ID" value="CAF1265272.1"/>
    <property type="molecule type" value="Genomic_DNA"/>
</dbReference>
<organism evidence="1 2">
    <name type="scientific">Rotaria magnacalcarata</name>
    <dbReference type="NCBI Taxonomy" id="392030"/>
    <lineage>
        <taxon>Eukaryota</taxon>
        <taxon>Metazoa</taxon>
        <taxon>Spiralia</taxon>
        <taxon>Gnathifera</taxon>
        <taxon>Rotifera</taxon>
        <taxon>Eurotatoria</taxon>
        <taxon>Bdelloidea</taxon>
        <taxon>Philodinida</taxon>
        <taxon>Philodinidae</taxon>
        <taxon>Rotaria</taxon>
    </lineage>
</organism>
<dbReference type="Proteomes" id="UP000663834">
    <property type="component" value="Unassembled WGS sequence"/>
</dbReference>
<accession>A0A815B4J7</accession>
<dbReference type="OrthoDB" id="9972063at2759"/>
<reference evidence="1" key="1">
    <citation type="submission" date="2021-02" db="EMBL/GenBank/DDBJ databases">
        <authorList>
            <person name="Nowell W R."/>
        </authorList>
    </citation>
    <scope>NUCLEOTIDE SEQUENCE</scope>
</reference>
<proteinExistence type="predicted"/>
<name>A0A815B4J7_9BILA</name>